<feature type="region of interest" description="Disordered" evidence="1">
    <location>
        <begin position="1"/>
        <end position="55"/>
    </location>
</feature>
<evidence type="ECO:0000313" key="3">
    <source>
        <dbReference type="Proteomes" id="UP000886667"/>
    </source>
</evidence>
<protein>
    <submittedName>
        <fullName evidence="2">Uncharacterized protein</fullName>
    </submittedName>
</protein>
<name>A0A9E4N428_9GAMM</name>
<feature type="compositionally biased region" description="Polar residues" evidence="1">
    <location>
        <begin position="1"/>
        <end position="37"/>
    </location>
</feature>
<feature type="compositionally biased region" description="Basic and acidic residues" evidence="1">
    <location>
        <begin position="41"/>
        <end position="55"/>
    </location>
</feature>
<reference evidence="2" key="1">
    <citation type="journal article" date="2021" name="Proc. Natl. Acad. Sci. U.S.A.">
        <title>Global biogeography of chemosynthetic symbionts reveals both localized and globally distributed symbiont groups. .</title>
        <authorList>
            <person name="Osvatic J.T."/>
            <person name="Wilkins L.G.E."/>
            <person name="Leibrecht L."/>
            <person name="Leray M."/>
            <person name="Zauner S."/>
            <person name="Polzin J."/>
            <person name="Camacho Y."/>
            <person name="Gros O."/>
            <person name="van Gils J.A."/>
            <person name="Eisen J.A."/>
            <person name="Petersen J.M."/>
            <person name="Yuen B."/>
        </authorList>
    </citation>
    <scope>NUCLEOTIDE SEQUENCE</scope>
    <source>
        <strain evidence="2">MAGclacostrist064TRANS</strain>
    </source>
</reference>
<accession>A0A9E4N428</accession>
<dbReference type="EMBL" id="JAEPCM010000284">
    <property type="protein sequence ID" value="MCG7946387.1"/>
    <property type="molecule type" value="Genomic_DNA"/>
</dbReference>
<sequence>MKIQANSNNSNPQLENQSNASADESLTSNELKLQTPTKLDLTLKEPTTEEKMTLSPKEVKVSCVAIKASTAPNTNSTYDGDGDKWCIYSCENLDSNERKSITAPGSNDFCLGQSGGDEYSKLKFTDFEHNTGSLWDNFWNPKFSNEIRKAFSSD</sequence>
<dbReference type="AlphaFoldDB" id="A0A9E4N428"/>
<gene>
    <name evidence="2" type="ORF">JAZ07_08600</name>
</gene>
<organism evidence="2 3">
    <name type="scientific">Candidatus Thiodiazotropha taylori</name>
    <dbReference type="NCBI Taxonomy" id="2792791"/>
    <lineage>
        <taxon>Bacteria</taxon>
        <taxon>Pseudomonadati</taxon>
        <taxon>Pseudomonadota</taxon>
        <taxon>Gammaproteobacteria</taxon>
        <taxon>Chromatiales</taxon>
        <taxon>Sedimenticolaceae</taxon>
        <taxon>Candidatus Thiodiazotropha</taxon>
    </lineage>
</organism>
<evidence type="ECO:0000313" key="2">
    <source>
        <dbReference type="EMBL" id="MCG7946387.1"/>
    </source>
</evidence>
<dbReference type="Proteomes" id="UP000886667">
    <property type="component" value="Unassembled WGS sequence"/>
</dbReference>
<proteinExistence type="predicted"/>
<evidence type="ECO:0000256" key="1">
    <source>
        <dbReference type="SAM" id="MobiDB-lite"/>
    </source>
</evidence>
<comment type="caution">
    <text evidence="2">The sequence shown here is derived from an EMBL/GenBank/DDBJ whole genome shotgun (WGS) entry which is preliminary data.</text>
</comment>